<sequence length="256" mass="26994">MEPLSQDDPRRLGPYYVIARLGPDAGEVPATARHFIARGAAGDRTVVVTAPSQELADDVAYRERFLAEAENARLLGGGRPPLWLAPVVEVSGGGTGQPWSTTPFLPMLSLPAVLEANGGPLPVRTVRALGAGLAETLAEVHTAGFAHAGAAPGTVYLAGDGPRLMGYGAVRAAAPDGEARVGLPGLEDDALPPEQAAGGRGRWVTSSRWAPCWRTWRPGDGGRTPRICRRSCGALWSGVRPRIRPTGQRRGRCWTS</sequence>
<protein>
    <recommendedName>
        <fullName evidence="3">Protein kinase domain-containing protein</fullName>
    </recommendedName>
</protein>
<dbReference type="AlphaFoldDB" id="A0A4D4KGN0"/>
<dbReference type="EMBL" id="BJHV01000001">
    <property type="protein sequence ID" value="GDY45930.1"/>
    <property type="molecule type" value="Genomic_DNA"/>
</dbReference>
<dbReference type="SUPFAM" id="SSF56112">
    <property type="entry name" value="Protein kinase-like (PK-like)"/>
    <property type="match status" value="1"/>
</dbReference>
<accession>A0A4D4KGN0</accession>
<name>A0A4D4KGN0_9ACTN</name>
<organism evidence="1 2">
    <name type="scientific">Streptomyces antimycoticus</name>
    <dbReference type="NCBI Taxonomy" id="68175"/>
    <lineage>
        <taxon>Bacteria</taxon>
        <taxon>Bacillati</taxon>
        <taxon>Actinomycetota</taxon>
        <taxon>Actinomycetes</taxon>
        <taxon>Kitasatosporales</taxon>
        <taxon>Streptomycetaceae</taxon>
        <taxon>Streptomyces</taxon>
        <taxon>Streptomyces violaceusniger group</taxon>
    </lineage>
</organism>
<gene>
    <name evidence="1" type="ORF">SANT12839_068120</name>
</gene>
<dbReference type="InterPro" id="IPR011009">
    <property type="entry name" value="Kinase-like_dom_sf"/>
</dbReference>
<evidence type="ECO:0000313" key="2">
    <source>
        <dbReference type="Proteomes" id="UP000299290"/>
    </source>
</evidence>
<dbReference type="Proteomes" id="UP000299290">
    <property type="component" value="Unassembled WGS sequence"/>
</dbReference>
<proteinExistence type="predicted"/>
<reference evidence="1 2" key="1">
    <citation type="journal article" date="2020" name="Int. J. Syst. Evol. Microbiol.">
        <title>Reclassification of Streptomyces castelarensis and Streptomyces sporoclivatus as later heterotypic synonyms of Streptomyces antimycoticus.</title>
        <authorList>
            <person name="Komaki H."/>
            <person name="Tamura T."/>
        </authorList>
    </citation>
    <scope>NUCLEOTIDE SEQUENCE [LARGE SCALE GENOMIC DNA]</scope>
    <source>
        <strain evidence="1 2">NBRC 12839</strain>
    </source>
</reference>
<evidence type="ECO:0008006" key="3">
    <source>
        <dbReference type="Google" id="ProtNLM"/>
    </source>
</evidence>
<keyword evidence="2" id="KW-1185">Reference proteome</keyword>
<evidence type="ECO:0000313" key="1">
    <source>
        <dbReference type="EMBL" id="GDY45930.1"/>
    </source>
</evidence>
<comment type="caution">
    <text evidence="1">The sequence shown here is derived from an EMBL/GenBank/DDBJ whole genome shotgun (WGS) entry which is preliminary data.</text>
</comment>
<dbReference type="RefSeq" id="WP_165449121.1">
    <property type="nucleotide sequence ID" value="NZ_BJHV01000001.1"/>
</dbReference>